<dbReference type="NCBIfam" id="TIGR01250">
    <property type="entry name" value="pro_imino_pep_2"/>
    <property type="match status" value="1"/>
</dbReference>
<evidence type="ECO:0000313" key="4">
    <source>
        <dbReference type="EMBL" id="KUI72680.1"/>
    </source>
</evidence>
<dbReference type="PRINTS" id="PR00793">
    <property type="entry name" value="PROAMNOPTASE"/>
</dbReference>
<keyword evidence="2" id="KW-0378">Hydrolase</keyword>
<dbReference type="OrthoDB" id="190201at2759"/>
<sequence length="331" mass="36832">MAIINIADPAIRQPPPGQVRPYPPPTSTGKIPFTTPSPHNLQSETWYAIYGTLTPTATPLIALHGGPGCGHNYLKPLSLLSTGSHHARPVVLYDQVGCGRSTRFRDRRLDDTFWRPGLFAAELDNLVSRLGIKSFDVLGHSWGGMLAAEYAVARPVGLRRLVICDSLADMATFSAVEHELRGLLPSDVQEALSRGEEEGTTGSSEYEAAIMEFYKLFLCRVRPISEEFVETLENMKEDDTAYYTMNGSSVFQTTGSLKNWDIKPELHKIEVPTLLINGKFDNAQDAAMAPFFSRIQSKVKWVKFAESSHLPHLEETEDFMIVVSKFLTEEI</sequence>
<gene>
    <name evidence="4" type="ORF">VM1G_08265</name>
</gene>
<dbReference type="InterPro" id="IPR029058">
    <property type="entry name" value="AB_hydrolase_fold"/>
</dbReference>
<dbReference type="GO" id="GO:0006508">
    <property type="term" value="P:proteolysis"/>
    <property type="evidence" value="ECO:0007669"/>
    <property type="project" value="InterPro"/>
</dbReference>
<comment type="similarity">
    <text evidence="1">Belongs to the peptidase S33 family.</text>
</comment>
<dbReference type="InterPro" id="IPR005945">
    <property type="entry name" value="Pro_imino_pep"/>
</dbReference>
<reference evidence="4" key="1">
    <citation type="submission" date="2014-12" db="EMBL/GenBank/DDBJ databases">
        <title>Genome Sequence of Valsa Canker Pathogens Uncovers a Specific Adaption of Colonization on Woody Bark.</title>
        <authorList>
            <person name="Yin Z."/>
            <person name="Liu H."/>
            <person name="Gao X."/>
            <person name="Li Z."/>
            <person name="Song N."/>
            <person name="Ke X."/>
            <person name="Dai Q."/>
            <person name="Wu Y."/>
            <person name="Sun Y."/>
            <person name="Xu J.-R."/>
            <person name="Kang Z.K."/>
            <person name="Wang L."/>
            <person name="Huang L."/>
        </authorList>
    </citation>
    <scope>NUCLEOTIDE SEQUENCE [LARGE SCALE GENOMIC DNA]</scope>
    <source>
        <strain evidence="4">03-8</strain>
    </source>
</reference>
<keyword evidence="5" id="KW-1185">Reference proteome</keyword>
<evidence type="ECO:0000259" key="3">
    <source>
        <dbReference type="Pfam" id="PF00561"/>
    </source>
</evidence>
<dbReference type="Proteomes" id="UP000078559">
    <property type="component" value="Chromosome 9"/>
</dbReference>
<dbReference type="InterPro" id="IPR002410">
    <property type="entry name" value="Peptidase_S33"/>
</dbReference>
<evidence type="ECO:0000256" key="1">
    <source>
        <dbReference type="ARBA" id="ARBA00010088"/>
    </source>
</evidence>
<dbReference type="PIRSF" id="PIRSF005539">
    <property type="entry name" value="Pept_S33_TRI_F1"/>
    <property type="match status" value="1"/>
</dbReference>
<dbReference type="InterPro" id="IPR000073">
    <property type="entry name" value="AB_hydrolase_1"/>
</dbReference>
<dbReference type="SMR" id="A0A194W9D1"/>
<dbReference type="PANTHER" id="PTHR43194:SF2">
    <property type="entry name" value="PEROXISOMAL MEMBRANE PROTEIN LPX1"/>
    <property type="match status" value="1"/>
</dbReference>
<dbReference type="AlphaFoldDB" id="A0A194W9D1"/>
<dbReference type="PANTHER" id="PTHR43194">
    <property type="entry name" value="HYDROLASE ALPHA/BETA FOLD FAMILY"/>
    <property type="match status" value="1"/>
</dbReference>
<dbReference type="EMBL" id="CM003106">
    <property type="protein sequence ID" value="KUI72680.1"/>
    <property type="molecule type" value="Genomic_DNA"/>
</dbReference>
<evidence type="ECO:0000313" key="5">
    <source>
        <dbReference type="Proteomes" id="UP000078559"/>
    </source>
</evidence>
<dbReference type="InterPro" id="IPR050228">
    <property type="entry name" value="Carboxylesterase_BioH"/>
</dbReference>
<proteinExistence type="inferred from homology"/>
<evidence type="ECO:0000256" key="2">
    <source>
        <dbReference type="ARBA" id="ARBA00022801"/>
    </source>
</evidence>
<dbReference type="GO" id="GO:0008233">
    <property type="term" value="F:peptidase activity"/>
    <property type="evidence" value="ECO:0007669"/>
    <property type="project" value="InterPro"/>
</dbReference>
<dbReference type="SUPFAM" id="SSF53474">
    <property type="entry name" value="alpha/beta-Hydrolases"/>
    <property type="match status" value="1"/>
</dbReference>
<dbReference type="Pfam" id="PF00561">
    <property type="entry name" value="Abhydrolase_1"/>
    <property type="match status" value="1"/>
</dbReference>
<protein>
    <submittedName>
        <fullName evidence="4">L-amino acid amidase</fullName>
    </submittedName>
</protein>
<accession>A0A194W9D1</accession>
<organism evidence="4 5">
    <name type="scientific">Cytospora mali</name>
    <name type="common">Apple Valsa canker fungus</name>
    <name type="synonym">Valsa mali</name>
    <dbReference type="NCBI Taxonomy" id="578113"/>
    <lineage>
        <taxon>Eukaryota</taxon>
        <taxon>Fungi</taxon>
        <taxon>Dikarya</taxon>
        <taxon>Ascomycota</taxon>
        <taxon>Pezizomycotina</taxon>
        <taxon>Sordariomycetes</taxon>
        <taxon>Sordariomycetidae</taxon>
        <taxon>Diaporthales</taxon>
        <taxon>Cytosporaceae</taxon>
        <taxon>Cytospora</taxon>
    </lineage>
</organism>
<name>A0A194W9D1_CYTMA</name>
<dbReference type="Gene3D" id="3.40.50.1820">
    <property type="entry name" value="alpha/beta hydrolase"/>
    <property type="match status" value="1"/>
</dbReference>
<feature type="domain" description="AB hydrolase-1" evidence="3">
    <location>
        <begin position="59"/>
        <end position="315"/>
    </location>
</feature>